<organism evidence="3 4">
    <name type="scientific">Cronartium quercuum f. sp. fusiforme G11</name>
    <dbReference type="NCBI Taxonomy" id="708437"/>
    <lineage>
        <taxon>Eukaryota</taxon>
        <taxon>Fungi</taxon>
        <taxon>Dikarya</taxon>
        <taxon>Basidiomycota</taxon>
        <taxon>Pucciniomycotina</taxon>
        <taxon>Pucciniomycetes</taxon>
        <taxon>Pucciniales</taxon>
        <taxon>Coleosporiaceae</taxon>
        <taxon>Cronartium</taxon>
    </lineage>
</organism>
<dbReference type="InterPro" id="IPR003034">
    <property type="entry name" value="SAP_dom"/>
</dbReference>
<comment type="caution">
    <text evidence="3">The sequence shown here is derived from an EMBL/GenBank/DDBJ whole genome shotgun (WGS) entry which is preliminary data.</text>
</comment>
<accession>A0A9P6NXG6</accession>
<evidence type="ECO:0000259" key="2">
    <source>
        <dbReference type="PROSITE" id="PS50800"/>
    </source>
</evidence>
<protein>
    <recommendedName>
        <fullName evidence="2">SAP domain-containing protein</fullName>
    </recommendedName>
</protein>
<dbReference type="EMBL" id="MU167209">
    <property type="protein sequence ID" value="KAG0152192.1"/>
    <property type="molecule type" value="Genomic_DNA"/>
</dbReference>
<name>A0A9P6NXG6_9BASI</name>
<proteinExistence type="predicted"/>
<sequence>MDMLTLPPSPLSQPQACIQSSSWSDPDTITLPISILSSAILKQLCKKLGLNQTGSNAVCLDRIKAKLTHCQPSVPGSGPATTTLSEPTDRADHRTLSSRSIIPIPNTPQPPKKRRRETGLGIPLTLIPAPSLPGIRQLVITADDLDKLVFATRALQSNADLITVFDLHQIRTAFTLRPPSAELERLTTPRMLGAHLHQSKQEYEYQLAQLDIRSVHVCEPHLLLKSGTAANKLRSHAFRLRTASRPRRLRSLPSDPQAEKLSPAWWYLLSAAPEAPPARSGTLETKLIPVDSEGRPRAGSPLSCFLTNPAQITDPETIAMLDTVMSDLF</sequence>
<keyword evidence="4" id="KW-1185">Reference proteome</keyword>
<evidence type="ECO:0000256" key="1">
    <source>
        <dbReference type="SAM" id="MobiDB-lite"/>
    </source>
</evidence>
<evidence type="ECO:0000313" key="4">
    <source>
        <dbReference type="Proteomes" id="UP000886653"/>
    </source>
</evidence>
<dbReference type="AlphaFoldDB" id="A0A9P6NXG6"/>
<dbReference type="PROSITE" id="PS50800">
    <property type="entry name" value="SAP"/>
    <property type="match status" value="1"/>
</dbReference>
<dbReference type="Proteomes" id="UP000886653">
    <property type="component" value="Unassembled WGS sequence"/>
</dbReference>
<gene>
    <name evidence="3" type="ORF">CROQUDRAFT_650272</name>
</gene>
<dbReference type="OrthoDB" id="2504088at2759"/>
<feature type="domain" description="SAP" evidence="2">
    <location>
        <begin position="33"/>
        <end position="67"/>
    </location>
</feature>
<feature type="region of interest" description="Disordered" evidence="1">
    <location>
        <begin position="71"/>
        <end position="94"/>
    </location>
</feature>
<reference evidence="3" key="1">
    <citation type="submission" date="2013-11" db="EMBL/GenBank/DDBJ databases">
        <title>Genome sequence of the fusiform rust pathogen reveals effectors for host alternation and coevolution with pine.</title>
        <authorList>
            <consortium name="DOE Joint Genome Institute"/>
            <person name="Smith K."/>
            <person name="Pendleton A."/>
            <person name="Kubisiak T."/>
            <person name="Anderson C."/>
            <person name="Salamov A."/>
            <person name="Aerts A."/>
            <person name="Riley R."/>
            <person name="Clum A."/>
            <person name="Lindquist E."/>
            <person name="Ence D."/>
            <person name="Campbell M."/>
            <person name="Kronenberg Z."/>
            <person name="Feau N."/>
            <person name="Dhillon B."/>
            <person name="Hamelin R."/>
            <person name="Burleigh J."/>
            <person name="Smith J."/>
            <person name="Yandell M."/>
            <person name="Nelson C."/>
            <person name="Grigoriev I."/>
            <person name="Davis J."/>
        </authorList>
    </citation>
    <scope>NUCLEOTIDE SEQUENCE</scope>
    <source>
        <strain evidence="3">G11</strain>
    </source>
</reference>
<evidence type="ECO:0000313" key="3">
    <source>
        <dbReference type="EMBL" id="KAG0152192.1"/>
    </source>
</evidence>